<dbReference type="InterPro" id="IPR045282">
    <property type="entry name" value="At4g08330-like"/>
</dbReference>
<name>A0A6A4QL36_LUPAL</name>
<evidence type="ECO:0000313" key="1">
    <source>
        <dbReference type="EMBL" id="KAE9615265.1"/>
    </source>
</evidence>
<dbReference type="Proteomes" id="UP000447434">
    <property type="component" value="Chromosome 4"/>
</dbReference>
<reference evidence="2" key="1">
    <citation type="journal article" date="2020" name="Nat. Commun.">
        <title>Genome sequence of the cluster root forming white lupin.</title>
        <authorList>
            <person name="Hufnagel B."/>
            <person name="Marques A."/>
            <person name="Soriano A."/>
            <person name="Marques L."/>
            <person name="Divol F."/>
            <person name="Doumas P."/>
            <person name="Sallet E."/>
            <person name="Mancinotti D."/>
            <person name="Carrere S."/>
            <person name="Marande W."/>
            <person name="Arribat S."/>
            <person name="Keller J."/>
            <person name="Huneau C."/>
            <person name="Blein T."/>
            <person name="Aime D."/>
            <person name="Laguerre M."/>
            <person name="Taylor J."/>
            <person name="Schubert V."/>
            <person name="Nelson M."/>
            <person name="Geu-Flores F."/>
            <person name="Crespi M."/>
            <person name="Gallardo-Guerrero K."/>
            <person name="Delaux P.-M."/>
            <person name="Salse J."/>
            <person name="Berges H."/>
            <person name="Guyot R."/>
            <person name="Gouzy J."/>
            <person name="Peret B."/>
        </authorList>
    </citation>
    <scope>NUCLEOTIDE SEQUENCE [LARGE SCALE GENOMIC DNA]</scope>
    <source>
        <strain evidence="2">cv. Amiga</strain>
    </source>
</reference>
<dbReference type="EMBL" id="WOCE01000004">
    <property type="protein sequence ID" value="KAE9615265.1"/>
    <property type="molecule type" value="Genomic_DNA"/>
</dbReference>
<sequence length="68" mass="7768">MDNSMYHRDAQWTRAYSCPSQRDVRYSCGTCGYELNLSSSNRNTSSIGSKYMCSLFYEALMGFVSPKN</sequence>
<dbReference type="AlphaFoldDB" id="A0A6A4QL36"/>
<dbReference type="PANTHER" id="PTHR33674">
    <property type="entry name" value="METHIONINE-S-OXIDE REDUCTASE"/>
    <property type="match status" value="1"/>
</dbReference>
<comment type="caution">
    <text evidence="1">The sequence shown here is derived from an EMBL/GenBank/DDBJ whole genome shotgun (WGS) entry which is preliminary data.</text>
</comment>
<dbReference type="Pfam" id="PF24046">
    <property type="entry name" value="At4g08330"/>
    <property type="match status" value="1"/>
</dbReference>
<gene>
    <name evidence="1" type="ORF">Lalb_Chr04g0253431</name>
</gene>
<evidence type="ECO:0000313" key="2">
    <source>
        <dbReference type="Proteomes" id="UP000447434"/>
    </source>
</evidence>
<proteinExistence type="predicted"/>
<protein>
    <submittedName>
        <fullName evidence="1">Uncharacterized protein</fullName>
    </submittedName>
</protein>
<dbReference type="PANTHER" id="PTHR33674:SF8">
    <property type="entry name" value="OS01G0833400 PROTEIN"/>
    <property type="match status" value="1"/>
</dbReference>
<accession>A0A6A4QL36</accession>
<keyword evidence="2" id="KW-1185">Reference proteome</keyword>
<organism evidence="1 2">
    <name type="scientific">Lupinus albus</name>
    <name type="common">White lupine</name>
    <name type="synonym">Lupinus termis</name>
    <dbReference type="NCBI Taxonomy" id="3870"/>
    <lineage>
        <taxon>Eukaryota</taxon>
        <taxon>Viridiplantae</taxon>
        <taxon>Streptophyta</taxon>
        <taxon>Embryophyta</taxon>
        <taxon>Tracheophyta</taxon>
        <taxon>Spermatophyta</taxon>
        <taxon>Magnoliopsida</taxon>
        <taxon>eudicotyledons</taxon>
        <taxon>Gunneridae</taxon>
        <taxon>Pentapetalae</taxon>
        <taxon>rosids</taxon>
        <taxon>fabids</taxon>
        <taxon>Fabales</taxon>
        <taxon>Fabaceae</taxon>
        <taxon>Papilionoideae</taxon>
        <taxon>50 kb inversion clade</taxon>
        <taxon>genistoids sensu lato</taxon>
        <taxon>core genistoids</taxon>
        <taxon>Genisteae</taxon>
        <taxon>Lupinus</taxon>
    </lineage>
</organism>